<evidence type="ECO:0000256" key="6">
    <source>
        <dbReference type="RuleBase" id="RU362028"/>
    </source>
</evidence>
<protein>
    <recommendedName>
        <fullName evidence="6">Pseudouridine synthase</fullName>
        <ecNumber evidence="6">5.4.99.-</ecNumber>
    </recommendedName>
</protein>
<dbReference type="Gene3D" id="3.30.2350.10">
    <property type="entry name" value="Pseudouridine synthase"/>
    <property type="match status" value="1"/>
</dbReference>
<organism evidence="10 11">
    <name type="scientific">Trujillonella endophytica</name>
    <dbReference type="NCBI Taxonomy" id="673521"/>
    <lineage>
        <taxon>Bacteria</taxon>
        <taxon>Bacillati</taxon>
        <taxon>Actinomycetota</taxon>
        <taxon>Actinomycetes</taxon>
        <taxon>Geodermatophilales</taxon>
        <taxon>Geodermatophilaceae</taxon>
        <taxon>Trujillonella</taxon>
    </lineage>
</organism>
<accession>A0A1H8U1K1</accession>
<dbReference type="InterPro" id="IPR006224">
    <property type="entry name" value="PsdUridine_synth_RluA-like_CS"/>
</dbReference>
<comment type="catalytic activity">
    <reaction evidence="1 6">
        <text>a uridine in RNA = a pseudouridine in RNA</text>
        <dbReference type="Rhea" id="RHEA:48348"/>
        <dbReference type="Rhea" id="RHEA-COMP:12068"/>
        <dbReference type="Rhea" id="RHEA-COMP:12069"/>
        <dbReference type="ChEBI" id="CHEBI:65314"/>
        <dbReference type="ChEBI" id="CHEBI:65315"/>
    </reaction>
</comment>
<dbReference type="CDD" id="cd02869">
    <property type="entry name" value="PseudoU_synth_RluA_like"/>
    <property type="match status" value="1"/>
</dbReference>
<dbReference type="AlphaFoldDB" id="A0A1H8U1K1"/>
<dbReference type="PROSITE" id="PS01129">
    <property type="entry name" value="PSI_RLU"/>
    <property type="match status" value="1"/>
</dbReference>
<dbReference type="GO" id="GO:0140098">
    <property type="term" value="F:catalytic activity, acting on RNA"/>
    <property type="evidence" value="ECO:0007669"/>
    <property type="project" value="UniProtKB-ARBA"/>
</dbReference>
<comment type="similarity">
    <text evidence="2 6">Belongs to the pseudouridine synthase RluA family.</text>
</comment>
<dbReference type="NCBIfam" id="TIGR00005">
    <property type="entry name" value="rluA_subfam"/>
    <property type="match status" value="1"/>
</dbReference>
<dbReference type="GO" id="GO:0003723">
    <property type="term" value="F:RNA binding"/>
    <property type="evidence" value="ECO:0007669"/>
    <property type="project" value="UniProtKB-KW"/>
</dbReference>
<dbReference type="SUPFAM" id="SSF55120">
    <property type="entry name" value="Pseudouridine synthase"/>
    <property type="match status" value="1"/>
</dbReference>
<dbReference type="Proteomes" id="UP000198960">
    <property type="component" value="Unassembled WGS sequence"/>
</dbReference>
<name>A0A1H8U1K1_9ACTN</name>
<evidence type="ECO:0000259" key="8">
    <source>
        <dbReference type="Pfam" id="PF00849"/>
    </source>
</evidence>
<dbReference type="GO" id="GO:0009982">
    <property type="term" value="F:pseudouridine synthase activity"/>
    <property type="evidence" value="ECO:0007669"/>
    <property type="project" value="InterPro"/>
</dbReference>
<dbReference type="PROSITE" id="PS50889">
    <property type="entry name" value="S4"/>
    <property type="match status" value="1"/>
</dbReference>
<dbReference type="SUPFAM" id="SSF55174">
    <property type="entry name" value="Alpha-L RNA-binding motif"/>
    <property type="match status" value="1"/>
</dbReference>
<evidence type="ECO:0000256" key="2">
    <source>
        <dbReference type="ARBA" id="ARBA00010876"/>
    </source>
</evidence>
<sequence>MPAPLRPVVGTAGHNGAVTSSPGAYRALPVPDGLEGQRVDQALSRLFGLTRTAAADLADAGGVVVDGRVRGKGDRLSGGSWLEVELPPPPGEPAAPRPVTGMTIVHDDDDLVVVDKPVGVAAHPSPGWEGPTVIGGLAAAGYRISTSGAAERQGVVHRLDAATTGLMVVAKSERAYTALKAAFKERTVDKGYHALVQGHPDPSRGTIDAPIDRHPRHDWKFAVVTGGRPSVTHYEVLEAFAAASLVDVHLETGRTHQIRVHFAAMRHPCVGDPTYGADPTLAARLGVERQWLHAVRLGFAHPADGRWVEFTSGYPADLAGALAILRAEA</sequence>
<dbReference type="Gene3D" id="3.10.290.10">
    <property type="entry name" value="RNA-binding S4 domain"/>
    <property type="match status" value="1"/>
</dbReference>
<dbReference type="STRING" id="673521.SAMN05660991_02621"/>
<evidence type="ECO:0000256" key="1">
    <source>
        <dbReference type="ARBA" id="ARBA00000073"/>
    </source>
</evidence>
<feature type="domain" description="Pseudouridine synthase RsuA/RluA-like" evidence="8">
    <location>
        <begin position="110"/>
        <end position="264"/>
    </location>
</feature>
<proteinExistence type="inferred from homology"/>
<comment type="function">
    <text evidence="6">Responsible for synthesis of pseudouridine from uracil.</text>
</comment>
<keyword evidence="11" id="KW-1185">Reference proteome</keyword>
<keyword evidence="3 6" id="KW-0413">Isomerase</keyword>
<evidence type="ECO:0000256" key="5">
    <source>
        <dbReference type="PROSITE-ProRule" id="PRU00182"/>
    </source>
</evidence>
<dbReference type="InterPro" id="IPR020103">
    <property type="entry name" value="PsdUridine_synth_cat_dom_sf"/>
</dbReference>
<keyword evidence="5" id="KW-0694">RNA-binding</keyword>
<evidence type="ECO:0000256" key="7">
    <source>
        <dbReference type="SAM" id="MobiDB-lite"/>
    </source>
</evidence>
<dbReference type="InterPro" id="IPR050188">
    <property type="entry name" value="RluA_PseudoU_synthase"/>
</dbReference>
<dbReference type="GO" id="GO:0000455">
    <property type="term" value="P:enzyme-directed rRNA pseudouridine synthesis"/>
    <property type="evidence" value="ECO:0007669"/>
    <property type="project" value="TreeGrafter"/>
</dbReference>
<evidence type="ECO:0000313" key="10">
    <source>
        <dbReference type="EMBL" id="SEO97129.1"/>
    </source>
</evidence>
<evidence type="ECO:0000259" key="9">
    <source>
        <dbReference type="Pfam" id="PF01479"/>
    </source>
</evidence>
<evidence type="ECO:0000256" key="3">
    <source>
        <dbReference type="ARBA" id="ARBA00023235"/>
    </source>
</evidence>
<dbReference type="InterPro" id="IPR006145">
    <property type="entry name" value="PsdUridine_synth_RsuA/RluA"/>
</dbReference>
<feature type="active site" evidence="4">
    <location>
        <position position="160"/>
    </location>
</feature>
<dbReference type="InterPro" id="IPR002942">
    <property type="entry name" value="S4_RNA-bd"/>
</dbReference>
<evidence type="ECO:0000313" key="11">
    <source>
        <dbReference type="Proteomes" id="UP000198960"/>
    </source>
</evidence>
<dbReference type="InterPro" id="IPR036986">
    <property type="entry name" value="S4_RNA-bd_sf"/>
</dbReference>
<feature type="region of interest" description="Disordered" evidence="7">
    <location>
        <begin position="1"/>
        <end position="24"/>
    </location>
</feature>
<dbReference type="InterPro" id="IPR006225">
    <property type="entry name" value="PsdUridine_synth_RluC/D"/>
</dbReference>
<evidence type="ECO:0000256" key="4">
    <source>
        <dbReference type="PIRSR" id="PIRSR606225-1"/>
    </source>
</evidence>
<dbReference type="Pfam" id="PF00849">
    <property type="entry name" value="PseudoU_synth_2"/>
    <property type="match status" value="1"/>
</dbReference>
<dbReference type="EMBL" id="FOEE01000007">
    <property type="protein sequence ID" value="SEO97129.1"/>
    <property type="molecule type" value="Genomic_DNA"/>
</dbReference>
<dbReference type="PANTHER" id="PTHR21600">
    <property type="entry name" value="MITOCHONDRIAL RNA PSEUDOURIDINE SYNTHASE"/>
    <property type="match status" value="1"/>
</dbReference>
<dbReference type="Pfam" id="PF01479">
    <property type="entry name" value="S4"/>
    <property type="match status" value="1"/>
</dbReference>
<feature type="domain" description="RNA-binding S4" evidence="9">
    <location>
        <begin position="37"/>
        <end position="79"/>
    </location>
</feature>
<dbReference type="PANTHER" id="PTHR21600:SF44">
    <property type="entry name" value="RIBOSOMAL LARGE SUBUNIT PSEUDOURIDINE SYNTHASE D"/>
    <property type="match status" value="1"/>
</dbReference>
<reference evidence="11" key="1">
    <citation type="submission" date="2016-10" db="EMBL/GenBank/DDBJ databases">
        <authorList>
            <person name="Varghese N."/>
            <person name="Submissions S."/>
        </authorList>
    </citation>
    <scope>NUCLEOTIDE SEQUENCE [LARGE SCALE GENOMIC DNA]</scope>
    <source>
        <strain evidence="11">DSM 45413</strain>
    </source>
</reference>
<gene>
    <name evidence="10" type="ORF">SAMN05660991_02621</name>
</gene>
<dbReference type="EC" id="5.4.99.-" evidence="6"/>